<evidence type="ECO:0000256" key="1">
    <source>
        <dbReference type="ARBA" id="ARBA00007831"/>
    </source>
</evidence>
<evidence type="ECO:0000313" key="7">
    <source>
        <dbReference type="EMBL" id="KAJ3837444.1"/>
    </source>
</evidence>
<dbReference type="GO" id="GO:0005634">
    <property type="term" value="C:nucleus"/>
    <property type="evidence" value="ECO:0007669"/>
    <property type="project" value="TreeGrafter"/>
</dbReference>
<dbReference type="InterPro" id="IPR018502">
    <property type="entry name" value="Annexin_repeat"/>
</dbReference>
<feature type="compositionally biased region" description="Low complexity" evidence="6">
    <location>
        <begin position="14"/>
        <end position="28"/>
    </location>
</feature>
<dbReference type="PROSITE" id="PS51897">
    <property type="entry name" value="ANNEXIN_2"/>
    <property type="match status" value="4"/>
</dbReference>
<feature type="compositionally biased region" description="Polar residues" evidence="6">
    <location>
        <begin position="1"/>
        <end position="10"/>
    </location>
</feature>
<protein>
    <recommendedName>
        <fullName evidence="9">Annexin</fullName>
    </recommendedName>
</protein>
<dbReference type="AlphaFoldDB" id="A0AA38P701"/>
<evidence type="ECO:0000256" key="5">
    <source>
        <dbReference type="ARBA" id="ARBA00023302"/>
    </source>
</evidence>
<evidence type="ECO:0000256" key="3">
    <source>
        <dbReference type="ARBA" id="ARBA00022837"/>
    </source>
</evidence>
<evidence type="ECO:0000256" key="6">
    <source>
        <dbReference type="SAM" id="MobiDB-lite"/>
    </source>
</evidence>
<sequence length="455" mass="50001">MSYYNYNHPSSGYGAPNAPPNGFNNQGGFSAGGFYPNPPNSTYSYGPPPNFNQAPPPPPSHDGYAPSYLPPPASHSYGHTHPGPPPPPPLSTYPGVSYQSPVPNQSFPYQQQVSVIHYRNAPVPAPVGYDLPPLADLAPGYDPNMDIDKIRKATKGIGTDEAALIATLAHLGSLPMASLSASFKARTGKTLTEVLDSESSGYFGETLHGLIQGPLWYDVELVRSAVQGAGTDELLLTEIIADLTPSDRQNLCVAYRMRYGRDLQADIRGDLSAKTERLYTMLLSANPLPENYPVDYQQVEQDVKSLYKAGQGKIGTDEITFCDIIINRSRPHLAALCDAYTRKYKSLTKVIKSEFSGHMRQTLLFIVEGAKPKHAMEFGPGVWRDAKLLEKSMKGLGTKDKQLVRRIVRYHWDKPRFEAIEAAYHKKYRKSLEGRVAGETSGDYKKLLVAIVRGG</sequence>
<keyword evidence="2" id="KW-0677">Repeat</keyword>
<dbReference type="GO" id="GO:0005544">
    <property type="term" value="F:calcium-dependent phospholipid binding"/>
    <property type="evidence" value="ECO:0007669"/>
    <property type="project" value="UniProtKB-KW"/>
</dbReference>
<feature type="compositionally biased region" description="Pro residues" evidence="6">
    <location>
        <begin position="46"/>
        <end position="60"/>
    </location>
</feature>
<proteinExistence type="inferred from homology"/>
<comment type="similarity">
    <text evidence="1">Belongs to the annexin family.</text>
</comment>
<dbReference type="InterPro" id="IPR037104">
    <property type="entry name" value="Annexin_sf"/>
</dbReference>
<keyword evidence="4" id="KW-0041">Annexin</keyword>
<keyword evidence="8" id="KW-1185">Reference proteome</keyword>
<dbReference type="PANTHER" id="PTHR10502:SF102">
    <property type="entry name" value="ANNEXIN B11"/>
    <property type="match status" value="1"/>
</dbReference>
<accession>A0AA38P701</accession>
<comment type="caution">
    <text evidence="7">The sequence shown here is derived from an EMBL/GenBank/DDBJ whole genome shotgun (WGS) entry which is preliminary data.</text>
</comment>
<feature type="region of interest" description="Disordered" evidence="6">
    <location>
        <begin position="1"/>
        <end position="99"/>
    </location>
</feature>
<name>A0AA38P701_9AGAR</name>
<dbReference type="EMBL" id="MU806246">
    <property type="protein sequence ID" value="KAJ3837444.1"/>
    <property type="molecule type" value="Genomic_DNA"/>
</dbReference>
<evidence type="ECO:0008006" key="9">
    <source>
        <dbReference type="Google" id="ProtNLM"/>
    </source>
</evidence>
<dbReference type="Gene3D" id="1.10.220.10">
    <property type="entry name" value="Annexin"/>
    <property type="match status" value="4"/>
</dbReference>
<dbReference type="GO" id="GO:0012506">
    <property type="term" value="C:vesicle membrane"/>
    <property type="evidence" value="ECO:0007669"/>
    <property type="project" value="TreeGrafter"/>
</dbReference>
<dbReference type="PRINTS" id="PR00196">
    <property type="entry name" value="ANNEXIN"/>
</dbReference>
<gene>
    <name evidence="7" type="ORF">F5878DRAFT_622419</name>
</gene>
<feature type="compositionally biased region" description="Pro residues" evidence="6">
    <location>
        <begin position="82"/>
        <end position="91"/>
    </location>
</feature>
<dbReference type="Pfam" id="PF00191">
    <property type="entry name" value="Annexin"/>
    <property type="match status" value="4"/>
</dbReference>
<dbReference type="SUPFAM" id="SSF47874">
    <property type="entry name" value="Annexin"/>
    <property type="match status" value="1"/>
</dbReference>
<keyword evidence="5" id="KW-0111">Calcium/phospholipid-binding</keyword>
<dbReference type="InterPro" id="IPR001464">
    <property type="entry name" value="Annexin"/>
</dbReference>
<dbReference type="GO" id="GO:0005509">
    <property type="term" value="F:calcium ion binding"/>
    <property type="evidence" value="ECO:0007669"/>
    <property type="project" value="InterPro"/>
</dbReference>
<dbReference type="GO" id="GO:0005886">
    <property type="term" value="C:plasma membrane"/>
    <property type="evidence" value="ECO:0007669"/>
    <property type="project" value="TreeGrafter"/>
</dbReference>
<evidence type="ECO:0000313" key="8">
    <source>
        <dbReference type="Proteomes" id="UP001163846"/>
    </source>
</evidence>
<dbReference type="Proteomes" id="UP001163846">
    <property type="component" value="Unassembled WGS sequence"/>
</dbReference>
<keyword evidence="3" id="KW-0106">Calcium</keyword>
<evidence type="ECO:0000256" key="2">
    <source>
        <dbReference type="ARBA" id="ARBA00022737"/>
    </source>
</evidence>
<dbReference type="GO" id="GO:0005737">
    <property type="term" value="C:cytoplasm"/>
    <property type="evidence" value="ECO:0007669"/>
    <property type="project" value="TreeGrafter"/>
</dbReference>
<dbReference type="SMART" id="SM00335">
    <property type="entry name" value="ANX"/>
    <property type="match status" value="4"/>
</dbReference>
<dbReference type="PANTHER" id="PTHR10502">
    <property type="entry name" value="ANNEXIN"/>
    <property type="match status" value="1"/>
</dbReference>
<reference evidence="7" key="1">
    <citation type="submission" date="2022-08" db="EMBL/GenBank/DDBJ databases">
        <authorList>
            <consortium name="DOE Joint Genome Institute"/>
            <person name="Min B."/>
            <person name="Riley R."/>
            <person name="Sierra-Patev S."/>
            <person name="Naranjo-Ortiz M."/>
            <person name="Looney B."/>
            <person name="Konkel Z."/>
            <person name="Slot J.C."/>
            <person name="Sakamoto Y."/>
            <person name="Steenwyk J.L."/>
            <person name="Rokas A."/>
            <person name="Carro J."/>
            <person name="Camarero S."/>
            <person name="Ferreira P."/>
            <person name="Molpeceres G."/>
            <person name="Ruiz-Duenas F.J."/>
            <person name="Serrano A."/>
            <person name="Henrissat B."/>
            <person name="Drula E."/>
            <person name="Hughes K.W."/>
            <person name="Mata J.L."/>
            <person name="Ishikawa N.K."/>
            <person name="Vargas-Isla R."/>
            <person name="Ushijima S."/>
            <person name="Smith C.A."/>
            <person name="Ahrendt S."/>
            <person name="Andreopoulos W."/>
            <person name="He G."/>
            <person name="Labutti K."/>
            <person name="Lipzen A."/>
            <person name="Ng V."/>
            <person name="Sandor L."/>
            <person name="Barry K."/>
            <person name="Martinez A.T."/>
            <person name="Xiao Y."/>
            <person name="Gibbons J.G."/>
            <person name="Terashima K."/>
            <person name="Hibbett D.S."/>
            <person name="Grigoriev I.V."/>
        </authorList>
    </citation>
    <scope>NUCLEOTIDE SEQUENCE</scope>
    <source>
        <strain evidence="7">TFB9207</strain>
    </source>
</reference>
<organism evidence="7 8">
    <name type="scientific">Lentinula raphanica</name>
    <dbReference type="NCBI Taxonomy" id="153919"/>
    <lineage>
        <taxon>Eukaryota</taxon>
        <taxon>Fungi</taxon>
        <taxon>Dikarya</taxon>
        <taxon>Basidiomycota</taxon>
        <taxon>Agaricomycotina</taxon>
        <taxon>Agaricomycetes</taxon>
        <taxon>Agaricomycetidae</taxon>
        <taxon>Agaricales</taxon>
        <taxon>Marasmiineae</taxon>
        <taxon>Omphalotaceae</taxon>
        <taxon>Lentinula</taxon>
    </lineage>
</organism>
<dbReference type="GO" id="GO:0001786">
    <property type="term" value="F:phosphatidylserine binding"/>
    <property type="evidence" value="ECO:0007669"/>
    <property type="project" value="TreeGrafter"/>
</dbReference>
<evidence type="ECO:0000256" key="4">
    <source>
        <dbReference type="ARBA" id="ARBA00023216"/>
    </source>
</evidence>
<dbReference type="FunFam" id="1.10.220.10:FF:000002">
    <property type="entry name" value="Annexin"/>
    <property type="match status" value="1"/>
</dbReference>